<comment type="caution">
    <text evidence="2">Lacks conserved residue(s) required for the propagation of feature annotation.</text>
</comment>
<keyword evidence="6" id="KW-1185">Reference proteome</keyword>
<evidence type="ECO:0000256" key="3">
    <source>
        <dbReference type="SAM" id="MobiDB-lite"/>
    </source>
</evidence>
<feature type="disulfide bond" evidence="2">
    <location>
        <begin position="27"/>
        <end position="39"/>
    </location>
</feature>
<protein>
    <submittedName>
        <fullName evidence="7">Uncharacterized protein LOC106805146</fullName>
    </submittedName>
</protein>
<keyword evidence="5" id="KW-0732">Signal</keyword>
<feature type="compositionally biased region" description="Low complexity" evidence="3">
    <location>
        <begin position="120"/>
        <end position="136"/>
    </location>
</feature>
<keyword evidence="4" id="KW-1133">Transmembrane helix</keyword>
<dbReference type="InterPro" id="IPR036055">
    <property type="entry name" value="LDL_receptor-like_sf"/>
</dbReference>
<name>A0ABM1DQA4_PRICU</name>
<dbReference type="CDD" id="cd00112">
    <property type="entry name" value="LDLa"/>
    <property type="match status" value="1"/>
</dbReference>
<keyword evidence="4" id="KW-0472">Membrane</keyword>
<feature type="chain" id="PRO_5046019381" evidence="5">
    <location>
        <begin position="21"/>
        <end position="164"/>
    </location>
</feature>
<feature type="transmembrane region" description="Helical" evidence="4">
    <location>
        <begin position="77"/>
        <end position="96"/>
    </location>
</feature>
<dbReference type="PROSITE" id="PS50068">
    <property type="entry name" value="LDLRA_2"/>
    <property type="match status" value="1"/>
</dbReference>
<accession>A0ABM1DQA4</accession>
<reference evidence="7" key="1">
    <citation type="submission" date="2025-08" db="UniProtKB">
        <authorList>
            <consortium name="RefSeq"/>
        </authorList>
    </citation>
    <scope>IDENTIFICATION</scope>
</reference>
<feature type="region of interest" description="Disordered" evidence="3">
    <location>
        <begin position="104"/>
        <end position="164"/>
    </location>
</feature>
<dbReference type="Proteomes" id="UP000695022">
    <property type="component" value="Unplaced"/>
</dbReference>
<evidence type="ECO:0000313" key="7">
    <source>
        <dbReference type="RefSeq" id="XP_014662125.1"/>
    </source>
</evidence>
<keyword evidence="4" id="KW-0812">Transmembrane</keyword>
<gene>
    <name evidence="7" type="primary">LOC106805146</name>
</gene>
<evidence type="ECO:0000313" key="6">
    <source>
        <dbReference type="Proteomes" id="UP000695022"/>
    </source>
</evidence>
<feature type="signal peptide" evidence="5">
    <location>
        <begin position="1"/>
        <end position="20"/>
    </location>
</feature>
<evidence type="ECO:0000256" key="2">
    <source>
        <dbReference type="PROSITE-ProRule" id="PRU00124"/>
    </source>
</evidence>
<dbReference type="Pfam" id="PF00057">
    <property type="entry name" value="Ldl_recept_a"/>
    <property type="match status" value="1"/>
</dbReference>
<evidence type="ECO:0000256" key="1">
    <source>
        <dbReference type="ARBA" id="ARBA00023157"/>
    </source>
</evidence>
<proteinExistence type="predicted"/>
<dbReference type="GeneID" id="106805146"/>
<evidence type="ECO:0000256" key="5">
    <source>
        <dbReference type="SAM" id="SignalP"/>
    </source>
</evidence>
<evidence type="ECO:0000256" key="4">
    <source>
        <dbReference type="SAM" id="Phobius"/>
    </source>
</evidence>
<dbReference type="RefSeq" id="XP_014662125.1">
    <property type="nucleotide sequence ID" value="XM_014806639.1"/>
</dbReference>
<sequence length="164" mass="17316">MVPPALVVAYQVAWFICAEGAAVNRTCQPGELLCRDGSCARVCDSVTDCPDASDEARCDGRQDDDGFDEDLAVNTSIGIGAVIAFIAVVIITIVICRKMQREPAAKDSPTLSPDRANRLGSVSSQRSRSGSNQQHSQTEKLLSADDINSKPTSPTTSSDGITAV</sequence>
<feature type="disulfide bond" evidence="2">
    <location>
        <begin position="43"/>
        <end position="58"/>
    </location>
</feature>
<dbReference type="InterPro" id="IPR002172">
    <property type="entry name" value="LDrepeatLR_classA_rpt"/>
</dbReference>
<dbReference type="SMART" id="SM00192">
    <property type="entry name" value="LDLa"/>
    <property type="match status" value="1"/>
</dbReference>
<dbReference type="Gene3D" id="4.10.400.10">
    <property type="entry name" value="Low-density Lipoprotein Receptor"/>
    <property type="match status" value="1"/>
</dbReference>
<feature type="compositionally biased region" description="Polar residues" evidence="3">
    <location>
        <begin position="149"/>
        <end position="164"/>
    </location>
</feature>
<keyword evidence="1 2" id="KW-1015">Disulfide bond</keyword>
<dbReference type="SUPFAM" id="SSF57424">
    <property type="entry name" value="LDL receptor-like module"/>
    <property type="match status" value="1"/>
</dbReference>
<organism evidence="6 7">
    <name type="scientific">Priapulus caudatus</name>
    <name type="common">Priapulid worm</name>
    <dbReference type="NCBI Taxonomy" id="37621"/>
    <lineage>
        <taxon>Eukaryota</taxon>
        <taxon>Metazoa</taxon>
        <taxon>Ecdysozoa</taxon>
        <taxon>Scalidophora</taxon>
        <taxon>Priapulida</taxon>
        <taxon>Priapulimorpha</taxon>
        <taxon>Priapulimorphida</taxon>
        <taxon>Priapulidae</taxon>
        <taxon>Priapulus</taxon>
    </lineage>
</organism>